<evidence type="ECO:0000256" key="3">
    <source>
        <dbReference type="ARBA" id="ARBA00022670"/>
    </source>
</evidence>
<dbReference type="PANTHER" id="PTHR24264:SF65">
    <property type="entry name" value="SRCR DOMAIN-CONTAINING PROTEIN"/>
    <property type="match status" value="1"/>
</dbReference>
<dbReference type="Pfam" id="PF00089">
    <property type="entry name" value="Trypsin"/>
    <property type="match status" value="2"/>
</dbReference>
<evidence type="ECO:0000313" key="8">
    <source>
        <dbReference type="RefSeq" id="XP_014667409.1"/>
    </source>
</evidence>
<name>A0ABM1E5D8_PRICU</name>
<evidence type="ECO:0000313" key="7">
    <source>
        <dbReference type="Proteomes" id="UP000695022"/>
    </source>
</evidence>
<evidence type="ECO:0000256" key="2">
    <source>
        <dbReference type="ARBA" id="ARBA00022525"/>
    </source>
</evidence>
<dbReference type="SUPFAM" id="SSF50494">
    <property type="entry name" value="Trypsin-like serine proteases"/>
    <property type="match status" value="1"/>
</dbReference>
<keyword evidence="7" id="KW-1185">Reference proteome</keyword>
<keyword evidence="4" id="KW-0378">Hydrolase</keyword>
<dbReference type="InterPro" id="IPR050127">
    <property type="entry name" value="Serine_Proteases_S1"/>
</dbReference>
<dbReference type="PROSITE" id="PS50240">
    <property type="entry name" value="TRYPSIN_DOM"/>
    <property type="match status" value="1"/>
</dbReference>
<dbReference type="PANTHER" id="PTHR24264">
    <property type="entry name" value="TRYPSIN-RELATED"/>
    <property type="match status" value="1"/>
</dbReference>
<keyword evidence="5" id="KW-0720">Serine protease</keyword>
<sequence length="161" mass="18005">MVAGSLDLYNLAGAQYRWTGKVITHPNYNARTAENDIALIKVTSPFSSTNKVRPLTIAQFTSDTAGQLMQASGFGTTGKNELCLLITIVRCIKRRFNRFRMYLVESDRKSLPFFSVSRHNSPAKLHGVVSWGYGCGSSHNPGVYTRVASYYTWITNTIRDN</sequence>
<dbReference type="Proteomes" id="UP000695022">
    <property type="component" value="Unplaced"/>
</dbReference>
<accession>A0ABM1E5D8</accession>
<gene>
    <name evidence="8" type="primary">LOC106808986</name>
</gene>
<evidence type="ECO:0000256" key="1">
    <source>
        <dbReference type="ARBA" id="ARBA00004613"/>
    </source>
</evidence>
<organism evidence="7 8">
    <name type="scientific">Priapulus caudatus</name>
    <name type="common">Priapulid worm</name>
    <dbReference type="NCBI Taxonomy" id="37621"/>
    <lineage>
        <taxon>Eukaryota</taxon>
        <taxon>Metazoa</taxon>
        <taxon>Ecdysozoa</taxon>
        <taxon>Scalidophora</taxon>
        <taxon>Priapulida</taxon>
        <taxon>Priapulimorpha</taxon>
        <taxon>Priapulimorphida</taxon>
        <taxon>Priapulidae</taxon>
        <taxon>Priapulus</taxon>
    </lineage>
</organism>
<dbReference type="SMART" id="SM00020">
    <property type="entry name" value="Tryp_SPc"/>
    <property type="match status" value="1"/>
</dbReference>
<dbReference type="InterPro" id="IPR043504">
    <property type="entry name" value="Peptidase_S1_PA_chymotrypsin"/>
</dbReference>
<evidence type="ECO:0000256" key="4">
    <source>
        <dbReference type="ARBA" id="ARBA00022801"/>
    </source>
</evidence>
<feature type="domain" description="Peptidase S1" evidence="6">
    <location>
        <begin position="1"/>
        <end position="159"/>
    </location>
</feature>
<dbReference type="Gene3D" id="2.40.10.10">
    <property type="entry name" value="Trypsin-like serine proteases"/>
    <property type="match status" value="2"/>
</dbReference>
<protein>
    <submittedName>
        <fullName evidence="8">Cationic trypsin-3-like</fullName>
    </submittedName>
</protein>
<dbReference type="RefSeq" id="XP_014667409.1">
    <property type="nucleotide sequence ID" value="XM_014811923.1"/>
</dbReference>
<evidence type="ECO:0000256" key="5">
    <source>
        <dbReference type="ARBA" id="ARBA00022825"/>
    </source>
</evidence>
<dbReference type="GeneID" id="106808986"/>
<evidence type="ECO:0000259" key="6">
    <source>
        <dbReference type="PROSITE" id="PS50240"/>
    </source>
</evidence>
<proteinExistence type="predicted"/>
<reference evidence="8" key="1">
    <citation type="submission" date="2025-08" db="UniProtKB">
        <authorList>
            <consortium name="RefSeq"/>
        </authorList>
    </citation>
    <scope>IDENTIFICATION</scope>
</reference>
<comment type="subcellular location">
    <subcellularLocation>
        <location evidence="1">Secreted</location>
    </subcellularLocation>
</comment>
<keyword evidence="2" id="KW-0964">Secreted</keyword>
<dbReference type="InterPro" id="IPR001254">
    <property type="entry name" value="Trypsin_dom"/>
</dbReference>
<keyword evidence="3" id="KW-0645">Protease</keyword>
<dbReference type="InterPro" id="IPR009003">
    <property type="entry name" value="Peptidase_S1_PA"/>
</dbReference>